<dbReference type="Gene3D" id="3.30.450.90">
    <property type="match status" value="1"/>
</dbReference>
<dbReference type="InterPro" id="IPR050921">
    <property type="entry name" value="T4SS_GSP_E_ATPase"/>
</dbReference>
<dbReference type="CDD" id="cd01131">
    <property type="entry name" value="PilT"/>
    <property type="match status" value="1"/>
</dbReference>
<proteinExistence type="inferred from homology"/>
<feature type="domain" description="Bacterial type II secretion system protein E" evidence="2">
    <location>
        <begin position="224"/>
        <end position="238"/>
    </location>
</feature>
<dbReference type="PANTHER" id="PTHR30486">
    <property type="entry name" value="TWITCHING MOTILITY PROTEIN PILT"/>
    <property type="match status" value="1"/>
</dbReference>
<evidence type="ECO:0000313" key="3">
    <source>
        <dbReference type="EMBL" id="MBC2596216.1"/>
    </source>
</evidence>
<dbReference type="PROSITE" id="PS00662">
    <property type="entry name" value="T2SP_E"/>
    <property type="match status" value="1"/>
</dbReference>
<keyword evidence="4" id="KW-1185">Reference proteome</keyword>
<evidence type="ECO:0000259" key="2">
    <source>
        <dbReference type="PROSITE" id="PS00662"/>
    </source>
</evidence>
<gene>
    <name evidence="3" type="ORF">H5P28_18260</name>
</gene>
<dbReference type="GO" id="GO:0005524">
    <property type="term" value="F:ATP binding"/>
    <property type="evidence" value="ECO:0007669"/>
    <property type="project" value="InterPro"/>
</dbReference>
<dbReference type="AlphaFoldDB" id="A0A842HL15"/>
<comment type="caution">
    <text evidence="3">The sequence shown here is derived from an EMBL/GenBank/DDBJ whole genome shotgun (WGS) entry which is preliminary data.</text>
</comment>
<dbReference type="PANTHER" id="PTHR30486:SF6">
    <property type="entry name" value="TYPE IV PILUS RETRACTATION ATPASE PILT"/>
    <property type="match status" value="1"/>
</dbReference>
<sequence length="382" mass="43053">MYDPQKKVYRANDTRYSIIDLLASAIDPEYMTNGIPRISDFHLKVGEPVRFRMDEDLHAIHEGEIVTPELSEALIYPLLPENDRKVMQDNPMADIDCGYGLETEQGIYSFRINAFRDNDGLAAVIRLLPPRIPEVHECGFPSELVWKRIVGMRQGLVIVSGVTGSGKSTTIASLIQTINRSRSQRIITLEDPVEYMFKSNRSLISQRELGRHVNSFPEGLRSALREDPDIILVGEIRDLETASLALTAAETGHLVFSTLHTRDCLGALTRLIDMFPTARERELCTQLSFSLSYVLSQKLIPRADGNGRLVAMEVFRNTAQMSNFLRTNKLHQIYSSIETGGEHGMVTMERRLLNLFEDGLISRADAIMHANRDDIVDRLPPA</sequence>
<dbReference type="Gene3D" id="3.40.50.300">
    <property type="entry name" value="P-loop containing nucleotide triphosphate hydrolases"/>
    <property type="match status" value="1"/>
</dbReference>
<dbReference type="InterPro" id="IPR006321">
    <property type="entry name" value="PilT/PilU"/>
</dbReference>
<dbReference type="EMBL" id="JACHVB010000063">
    <property type="protein sequence ID" value="MBC2596216.1"/>
    <property type="molecule type" value="Genomic_DNA"/>
</dbReference>
<dbReference type="GO" id="GO:0016887">
    <property type="term" value="F:ATP hydrolysis activity"/>
    <property type="evidence" value="ECO:0007669"/>
    <property type="project" value="InterPro"/>
</dbReference>
<evidence type="ECO:0000256" key="1">
    <source>
        <dbReference type="ARBA" id="ARBA00006611"/>
    </source>
</evidence>
<dbReference type="Pfam" id="PF00437">
    <property type="entry name" value="T2SSE"/>
    <property type="match status" value="1"/>
</dbReference>
<dbReference type="InterPro" id="IPR001482">
    <property type="entry name" value="T2SS/T4SS_dom"/>
</dbReference>
<reference evidence="3 4" key="1">
    <citation type="submission" date="2020-07" db="EMBL/GenBank/DDBJ databases">
        <authorList>
            <person name="Feng X."/>
        </authorList>
    </citation>
    <scope>NUCLEOTIDE SEQUENCE [LARGE SCALE GENOMIC DNA]</scope>
    <source>
        <strain evidence="3 4">JCM31066</strain>
    </source>
</reference>
<dbReference type="InterPro" id="IPR027417">
    <property type="entry name" value="P-loop_NTPase"/>
</dbReference>
<protein>
    <submittedName>
        <fullName evidence="3">PilT/PilU family type 4a pilus ATPase</fullName>
    </submittedName>
</protein>
<dbReference type="NCBIfam" id="TIGR01420">
    <property type="entry name" value="pilT_fam"/>
    <property type="match status" value="1"/>
</dbReference>
<organism evidence="3 4">
    <name type="scientific">Ruficoccus amylovorans</name>
    <dbReference type="NCBI Taxonomy" id="1804625"/>
    <lineage>
        <taxon>Bacteria</taxon>
        <taxon>Pseudomonadati</taxon>
        <taxon>Verrucomicrobiota</taxon>
        <taxon>Opitutia</taxon>
        <taxon>Puniceicoccales</taxon>
        <taxon>Cerasicoccaceae</taxon>
        <taxon>Ruficoccus</taxon>
    </lineage>
</organism>
<evidence type="ECO:0000313" key="4">
    <source>
        <dbReference type="Proteomes" id="UP000546464"/>
    </source>
</evidence>
<name>A0A842HL15_9BACT</name>
<comment type="similarity">
    <text evidence="1">Belongs to the GSP E family.</text>
</comment>
<accession>A0A842HL15</accession>
<dbReference type="Proteomes" id="UP000546464">
    <property type="component" value="Unassembled WGS sequence"/>
</dbReference>
<dbReference type="SUPFAM" id="SSF52540">
    <property type="entry name" value="P-loop containing nucleoside triphosphate hydrolases"/>
    <property type="match status" value="1"/>
</dbReference>